<feature type="transmembrane region" description="Helical" evidence="9">
    <location>
        <begin position="25"/>
        <end position="52"/>
    </location>
</feature>
<keyword evidence="11" id="KW-0449">Lipoprotein</keyword>
<keyword evidence="7 9" id="KW-0472">Membrane</keyword>
<feature type="domain" description="CN hydrolase" evidence="10">
    <location>
        <begin position="227"/>
        <end position="468"/>
    </location>
</feature>
<dbReference type="Pfam" id="PF20154">
    <property type="entry name" value="LNT_N"/>
    <property type="match status" value="1"/>
</dbReference>
<dbReference type="NCBIfam" id="TIGR00546">
    <property type="entry name" value="lnt"/>
    <property type="match status" value="1"/>
</dbReference>
<dbReference type="Proteomes" id="UP000553706">
    <property type="component" value="Unassembled WGS sequence"/>
</dbReference>
<evidence type="ECO:0000256" key="3">
    <source>
        <dbReference type="ARBA" id="ARBA00022475"/>
    </source>
</evidence>
<feature type="transmembrane region" description="Helical" evidence="9">
    <location>
        <begin position="170"/>
        <end position="192"/>
    </location>
</feature>
<evidence type="ECO:0000256" key="2">
    <source>
        <dbReference type="ARBA" id="ARBA00010065"/>
    </source>
</evidence>
<dbReference type="InterPro" id="IPR003010">
    <property type="entry name" value="C-N_Hydrolase"/>
</dbReference>
<dbReference type="EMBL" id="JACHFJ010000001">
    <property type="protein sequence ID" value="MBB5371971.1"/>
    <property type="molecule type" value="Genomic_DNA"/>
</dbReference>
<name>A0A840VK53_9PROT</name>
<reference evidence="11 12" key="1">
    <citation type="submission" date="2020-08" db="EMBL/GenBank/DDBJ databases">
        <title>Genomic Encyclopedia of Type Strains, Phase IV (KMG-IV): sequencing the most valuable type-strain genomes for metagenomic binning, comparative biology and taxonomic classification.</title>
        <authorList>
            <person name="Goeker M."/>
        </authorList>
    </citation>
    <scope>NUCLEOTIDE SEQUENCE [LARGE SCALE GENOMIC DNA]</scope>
    <source>
        <strain evidence="11 12">DSM 27026</strain>
    </source>
</reference>
<dbReference type="CDD" id="cd07571">
    <property type="entry name" value="ALP_N-acyl_transferase"/>
    <property type="match status" value="1"/>
</dbReference>
<proteinExistence type="inferred from homology"/>
<dbReference type="GO" id="GO:0005886">
    <property type="term" value="C:plasma membrane"/>
    <property type="evidence" value="ECO:0007669"/>
    <property type="project" value="UniProtKB-SubCell"/>
</dbReference>
<keyword evidence="3 9" id="KW-1003">Cell membrane</keyword>
<feature type="transmembrane region" description="Helical" evidence="9">
    <location>
        <begin position="199"/>
        <end position="218"/>
    </location>
</feature>
<comment type="pathway">
    <text evidence="9">Protein modification; lipoprotein biosynthesis (N-acyl transfer).</text>
</comment>
<dbReference type="PROSITE" id="PS50263">
    <property type="entry name" value="CN_HYDROLASE"/>
    <property type="match status" value="1"/>
</dbReference>
<organism evidence="11 12">
    <name type="scientific">Acidocella aromatica</name>
    <dbReference type="NCBI Taxonomy" id="1303579"/>
    <lineage>
        <taxon>Bacteria</taxon>
        <taxon>Pseudomonadati</taxon>
        <taxon>Pseudomonadota</taxon>
        <taxon>Alphaproteobacteria</taxon>
        <taxon>Acetobacterales</taxon>
        <taxon>Acidocellaceae</taxon>
        <taxon>Acidocella</taxon>
    </lineage>
</organism>
<dbReference type="SUPFAM" id="SSF56317">
    <property type="entry name" value="Carbon-nitrogen hydrolase"/>
    <property type="match status" value="1"/>
</dbReference>
<comment type="caution">
    <text evidence="11">The sequence shown here is derived from an EMBL/GenBank/DDBJ whole genome shotgun (WGS) entry which is preliminary data.</text>
</comment>
<dbReference type="HAMAP" id="MF_01148">
    <property type="entry name" value="Lnt"/>
    <property type="match status" value="1"/>
</dbReference>
<evidence type="ECO:0000256" key="4">
    <source>
        <dbReference type="ARBA" id="ARBA00022679"/>
    </source>
</evidence>
<dbReference type="InterPro" id="IPR004563">
    <property type="entry name" value="Apolipo_AcylTrfase"/>
</dbReference>
<comment type="similarity">
    <text evidence="2 9">Belongs to the CN hydrolase family. Apolipoprotein N-acyltransferase subfamily.</text>
</comment>
<dbReference type="EC" id="2.3.1.269" evidence="9"/>
<evidence type="ECO:0000313" key="12">
    <source>
        <dbReference type="Proteomes" id="UP000553706"/>
    </source>
</evidence>
<evidence type="ECO:0000256" key="8">
    <source>
        <dbReference type="ARBA" id="ARBA00023315"/>
    </source>
</evidence>
<dbReference type="InterPro" id="IPR036526">
    <property type="entry name" value="C-N_Hydrolase_sf"/>
</dbReference>
<dbReference type="PANTHER" id="PTHR38686">
    <property type="entry name" value="APOLIPOPROTEIN N-ACYLTRANSFERASE"/>
    <property type="match status" value="1"/>
</dbReference>
<keyword evidence="4 9" id="KW-0808">Transferase</keyword>
<evidence type="ECO:0000256" key="5">
    <source>
        <dbReference type="ARBA" id="ARBA00022692"/>
    </source>
</evidence>
<evidence type="ECO:0000256" key="6">
    <source>
        <dbReference type="ARBA" id="ARBA00022989"/>
    </source>
</evidence>
<feature type="transmembrane region" description="Helical" evidence="9">
    <location>
        <begin position="94"/>
        <end position="118"/>
    </location>
</feature>
<dbReference type="PANTHER" id="PTHR38686:SF1">
    <property type="entry name" value="APOLIPOPROTEIN N-ACYLTRANSFERASE"/>
    <property type="match status" value="1"/>
</dbReference>
<dbReference type="GO" id="GO:0042158">
    <property type="term" value="P:lipoprotein biosynthetic process"/>
    <property type="evidence" value="ECO:0007669"/>
    <property type="project" value="UniProtKB-UniRule"/>
</dbReference>
<sequence>MAKSPRDYIRAAHARLQKAPLMRAFLWGLAAATALPPVHFLPALLFSLPAFLCLLDEAGSIKRTIYTAWCYGFGLAIAGLYWVTEPVLTEAKDFWWLVPFAAPAISAAVACYTVIPALAIRWIKPGFGRLLVFAGAWVLSNIAQQFWFSGFPWNFWGTDWTIPGRLGDVFIQPAAWVSVHGLTLFTVILAGLPLFGKRGLAALVVALAVWAGAGWARLQTPVASTGLNIAMLQPNFTEPPDYSRPALEANWRRLLAMSNAAVNSGANAIIWPEAASPWLLDSDYGARQQLAEITGTTPVIAGTLRMESQTDFRNSLVVLSGPVPPLAVYDKWKLVPFGEYMPHWLPLKIIPDMLGGGFTPGTGPATITVSGLPPFAPLICYEDVFPGEMIDESHRPSWLVVITDDAWFGNSAGPYQHYINARLRAVEEGLPLARAGNSGITAMFDPFGHVIAYLPLDAQGVLVAPLPRALPPTLFSRLGLILPAILAVVAIIAGKLVSRRI</sequence>
<evidence type="ECO:0000256" key="7">
    <source>
        <dbReference type="ARBA" id="ARBA00023136"/>
    </source>
</evidence>
<accession>A0A840VK53</accession>
<keyword evidence="8 9" id="KW-0012">Acyltransferase</keyword>
<feature type="transmembrane region" description="Helical" evidence="9">
    <location>
        <begin position="474"/>
        <end position="497"/>
    </location>
</feature>
<feature type="transmembrane region" description="Helical" evidence="9">
    <location>
        <begin position="64"/>
        <end position="82"/>
    </location>
</feature>
<comment type="function">
    <text evidence="9">Catalyzes the phospholipid dependent N-acylation of the N-terminal cysteine of apolipoprotein, the last step in lipoprotein maturation.</text>
</comment>
<dbReference type="RefSeq" id="WP_246344007.1">
    <property type="nucleotide sequence ID" value="NZ_JACHFJ010000001.1"/>
</dbReference>
<dbReference type="GO" id="GO:0016410">
    <property type="term" value="F:N-acyltransferase activity"/>
    <property type="evidence" value="ECO:0007669"/>
    <property type="project" value="UniProtKB-UniRule"/>
</dbReference>
<dbReference type="Gene3D" id="3.60.110.10">
    <property type="entry name" value="Carbon-nitrogen hydrolase"/>
    <property type="match status" value="1"/>
</dbReference>
<evidence type="ECO:0000313" key="11">
    <source>
        <dbReference type="EMBL" id="MBB5371971.1"/>
    </source>
</evidence>
<comment type="subcellular location">
    <subcellularLocation>
        <location evidence="1 9">Cell membrane</location>
        <topology evidence="1 9">Multi-pass membrane protein</topology>
    </subcellularLocation>
</comment>
<keyword evidence="6 9" id="KW-1133">Transmembrane helix</keyword>
<dbReference type="Pfam" id="PF00795">
    <property type="entry name" value="CN_hydrolase"/>
    <property type="match status" value="1"/>
</dbReference>
<protein>
    <recommendedName>
        <fullName evidence="9">Apolipoprotein N-acyltransferase</fullName>
        <shortName evidence="9">ALP N-acyltransferase</shortName>
        <ecNumber evidence="9">2.3.1.269</ecNumber>
    </recommendedName>
</protein>
<keyword evidence="12" id="KW-1185">Reference proteome</keyword>
<comment type="catalytic activity">
    <reaction evidence="9">
        <text>N-terminal S-1,2-diacyl-sn-glyceryl-L-cysteinyl-[lipoprotein] + a glycerophospholipid = N-acyl-S-1,2-diacyl-sn-glyceryl-L-cysteinyl-[lipoprotein] + a 2-acyl-sn-glycero-3-phospholipid + H(+)</text>
        <dbReference type="Rhea" id="RHEA:48228"/>
        <dbReference type="Rhea" id="RHEA-COMP:14681"/>
        <dbReference type="Rhea" id="RHEA-COMP:14684"/>
        <dbReference type="ChEBI" id="CHEBI:15378"/>
        <dbReference type="ChEBI" id="CHEBI:136912"/>
        <dbReference type="ChEBI" id="CHEBI:140656"/>
        <dbReference type="ChEBI" id="CHEBI:140657"/>
        <dbReference type="ChEBI" id="CHEBI:140660"/>
        <dbReference type="EC" id="2.3.1.269"/>
    </reaction>
</comment>
<dbReference type="UniPathway" id="UPA00666"/>
<keyword evidence="5 9" id="KW-0812">Transmembrane</keyword>
<evidence type="ECO:0000259" key="10">
    <source>
        <dbReference type="PROSITE" id="PS50263"/>
    </source>
</evidence>
<feature type="transmembrane region" description="Helical" evidence="9">
    <location>
        <begin position="130"/>
        <end position="150"/>
    </location>
</feature>
<gene>
    <name evidence="9" type="primary">lnt</name>
    <name evidence="11" type="ORF">HNP71_000195</name>
</gene>
<evidence type="ECO:0000256" key="9">
    <source>
        <dbReference type="HAMAP-Rule" id="MF_01148"/>
    </source>
</evidence>
<dbReference type="InterPro" id="IPR045378">
    <property type="entry name" value="LNT_N"/>
</dbReference>
<evidence type="ECO:0000256" key="1">
    <source>
        <dbReference type="ARBA" id="ARBA00004651"/>
    </source>
</evidence>
<dbReference type="AlphaFoldDB" id="A0A840VK53"/>